<evidence type="ECO:0000256" key="3">
    <source>
        <dbReference type="ARBA" id="ARBA00012307"/>
    </source>
</evidence>
<dbReference type="InterPro" id="IPR002076">
    <property type="entry name" value="ELO_fam"/>
</dbReference>
<keyword evidence="6 13" id="KW-0812">Transmembrane</keyword>
<keyword evidence="4" id="KW-0444">Lipid biosynthesis</keyword>
<evidence type="ECO:0000256" key="10">
    <source>
        <dbReference type="ARBA" id="ARBA00023136"/>
    </source>
</evidence>
<evidence type="ECO:0000256" key="4">
    <source>
        <dbReference type="ARBA" id="ARBA00022516"/>
    </source>
</evidence>
<feature type="transmembrane region" description="Helical" evidence="13">
    <location>
        <begin position="206"/>
        <end position="227"/>
    </location>
</feature>
<evidence type="ECO:0000256" key="12">
    <source>
        <dbReference type="ARBA" id="ARBA00047375"/>
    </source>
</evidence>
<comment type="subcellular location">
    <subcellularLocation>
        <location evidence="1">Membrane</location>
        <topology evidence="1">Multi-pass membrane protein</topology>
    </subcellularLocation>
</comment>
<evidence type="ECO:0000256" key="1">
    <source>
        <dbReference type="ARBA" id="ARBA00004141"/>
    </source>
</evidence>
<keyword evidence="15" id="KW-1185">Reference proteome</keyword>
<feature type="transmembrane region" description="Helical" evidence="13">
    <location>
        <begin position="111"/>
        <end position="131"/>
    </location>
</feature>
<keyword evidence="11" id="KW-0275">Fatty acid biosynthesis</keyword>
<feature type="transmembrane region" description="Helical" evidence="13">
    <location>
        <begin position="271"/>
        <end position="292"/>
    </location>
</feature>
<dbReference type="EC" id="2.3.1.199" evidence="3"/>
<gene>
    <name evidence="14" type="ORF">ACJRO7_036190</name>
</gene>
<comment type="similarity">
    <text evidence="2">Belongs to the ELO family.</text>
</comment>
<evidence type="ECO:0000256" key="6">
    <source>
        <dbReference type="ARBA" id="ARBA00022692"/>
    </source>
</evidence>
<reference evidence="14 15" key="1">
    <citation type="submission" date="2024-11" db="EMBL/GenBank/DDBJ databases">
        <title>Chromosome-level genome assembly of Eucalyptus globulus Labill. provides insights into its genome evolution.</title>
        <authorList>
            <person name="Li X."/>
        </authorList>
    </citation>
    <scope>NUCLEOTIDE SEQUENCE [LARGE SCALE GENOMIC DNA]</scope>
    <source>
        <strain evidence="14">CL2024</strain>
        <tissue evidence="14">Fresh tender leaves</tissue>
    </source>
</reference>
<feature type="transmembrane region" description="Helical" evidence="13">
    <location>
        <begin position="28"/>
        <end position="52"/>
    </location>
</feature>
<name>A0ABD3J9N4_EUCGL</name>
<evidence type="ECO:0000256" key="13">
    <source>
        <dbReference type="SAM" id="Phobius"/>
    </source>
</evidence>
<keyword evidence="7" id="KW-0276">Fatty acid metabolism</keyword>
<dbReference type="InterPro" id="IPR030457">
    <property type="entry name" value="ELO_CS"/>
</dbReference>
<evidence type="ECO:0000256" key="5">
    <source>
        <dbReference type="ARBA" id="ARBA00022679"/>
    </source>
</evidence>
<keyword evidence="5" id="KW-0808">Transferase</keyword>
<dbReference type="GO" id="GO:0009922">
    <property type="term" value="F:fatty acid elongase activity"/>
    <property type="evidence" value="ECO:0007669"/>
    <property type="project" value="UniProtKB-EC"/>
</dbReference>
<feature type="transmembrane region" description="Helical" evidence="13">
    <location>
        <begin position="181"/>
        <end position="200"/>
    </location>
</feature>
<organism evidence="14 15">
    <name type="scientific">Eucalyptus globulus</name>
    <name type="common">Tasmanian blue gum</name>
    <dbReference type="NCBI Taxonomy" id="34317"/>
    <lineage>
        <taxon>Eukaryota</taxon>
        <taxon>Viridiplantae</taxon>
        <taxon>Streptophyta</taxon>
        <taxon>Embryophyta</taxon>
        <taxon>Tracheophyta</taxon>
        <taxon>Spermatophyta</taxon>
        <taxon>Magnoliopsida</taxon>
        <taxon>eudicotyledons</taxon>
        <taxon>Gunneridae</taxon>
        <taxon>Pentapetalae</taxon>
        <taxon>rosids</taxon>
        <taxon>malvids</taxon>
        <taxon>Myrtales</taxon>
        <taxon>Myrtaceae</taxon>
        <taxon>Myrtoideae</taxon>
        <taxon>Eucalypteae</taxon>
        <taxon>Eucalyptus</taxon>
    </lineage>
</organism>
<evidence type="ECO:0000256" key="7">
    <source>
        <dbReference type="ARBA" id="ARBA00022832"/>
    </source>
</evidence>
<dbReference type="EMBL" id="JBJKBG010000009">
    <property type="protein sequence ID" value="KAL3724127.1"/>
    <property type="molecule type" value="Genomic_DNA"/>
</dbReference>
<sequence length="304" mass="34027">MPEKPTLPSLFLTSQDLPMSFPPRTVAAAGYGGAGSLAHGMSSIFTAVQYWLVNHPKIINFSWKQEHTFGSSHLFLALTVLSYLAFTSLLNYAQLSVKPQLLRAITAVHNLVLLTLSHTMAVGCVLSSISQAPSLHWIMCFPKNTPPSGPIFFWAYVFYLSKILEFVDTLLIILSGSTRRLSFLHVYHHATVVIMCYVWLNTSQSFFPVALTVNSSVHVLMYAYYFLCSVGLRPKWKKLVTNCQIVQFWFSFLAFGLVLCCHFTGPGCSGIPGWCFNIMFCASLLVLFIDFYTKNYVKLKAKGA</sequence>
<keyword evidence="8 13" id="KW-1133">Transmembrane helix</keyword>
<feature type="transmembrane region" description="Helical" evidence="13">
    <location>
        <begin position="248"/>
        <end position="265"/>
    </location>
</feature>
<protein>
    <recommendedName>
        <fullName evidence="3">very-long-chain 3-oxoacyl-CoA synthase</fullName>
        <ecNumber evidence="3">2.3.1.199</ecNumber>
    </recommendedName>
</protein>
<dbReference type="PANTHER" id="PTHR11157:SF134">
    <property type="entry name" value="ELONGATION OF FATTY ACIDS PROTEIN 1-RELATED"/>
    <property type="match status" value="1"/>
</dbReference>
<dbReference type="GO" id="GO:0006633">
    <property type="term" value="P:fatty acid biosynthetic process"/>
    <property type="evidence" value="ECO:0007669"/>
    <property type="project" value="UniProtKB-KW"/>
</dbReference>
<evidence type="ECO:0000313" key="14">
    <source>
        <dbReference type="EMBL" id="KAL3724127.1"/>
    </source>
</evidence>
<feature type="transmembrane region" description="Helical" evidence="13">
    <location>
        <begin position="151"/>
        <end position="174"/>
    </location>
</feature>
<dbReference type="GO" id="GO:0016020">
    <property type="term" value="C:membrane"/>
    <property type="evidence" value="ECO:0007669"/>
    <property type="project" value="UniProtKB-SubCell"/>
</dbReference>
<evidence type="ECO:0000256" key="9">
    <source>
        <dbReference type="ARBA" id="ARBA00023098"/>
    </source>
</evidence>
<evidence type="ECO:0000256" key="11">
    <source>
        <dbReference type="ARBA" id="ARBA00023160"/>
    </source>
</evidence>
<comment type="caution">
    <text evidence="14">The sequence shown here is derived from an EMBL/GenBank/DDBJ whole genome shotgun (WGS) entry which is preliminary data.</text>
</comment>
<dbReference type="Pfam" id="PF01151">
    <property type="entry name" value="ELO"/>
    <property type="match status" value="1"/>
</dbReference>
<dbReference type="PROSITE" id="PS01188">
    <property type="entry name" value="ELO"/>
    <property type="match status" value="1"/>
</dbReference>
<feature type="transmembrane region" description="Helical" evidence="13">
    <location>
        <begin position="72"/>
        <end position="90"/>
    </location>
</feature>
<dbReference type="AlphaFoldDB" id="A0ABD3J9N4"/>
<accession>A0ABD3J9N4</accession>
<evidence type="ECO:0000313" key="15">
    <source>
        <dbReference type="Proteomes" id="UP001634007"/>
    </source>
</evidence>
<keyword evidence="9" id="KW-0443">Lipid metabolism</keyword>
<proteinExistence type="inferred from homology"/>
<keyword evidence="10 13" id="KW-0472">Membrane</keyword>
<evidence type="ECO:0000256" key="2">
    <source>
        <dbReference type="ARBA" id="ARBA00007263"/>
    </source>
</evidence>
<dbReference type="Proteomes" id="UP001634007">
    <property type="component" value="Unassembled WGS sequence"/>
</dbReference>
<evidence type="ECO:0000256" key="8">
    <source>
        <dbReference type="ARBA" id="ARBA00022989"/>
    </source>
</evidence>
<dbReference type="PANTHER" id="PTHR11157">
    <property type="entry name" value="FATTY ACID ACYL TRANSFERASE-RELATED"/>
    <property type="match status" value="1"/>
</dbReference>
<comment type="catalytic activity">
    <reaction evidence="12">
        <text>a very-long-chain acyl-CoA + malonyl-CoA + H(+) = a very-long-chain 3-oxoacyl-CoA + CO2 + CoA</text>
        <dbReference type="Rhea" id="RHEA:32727"/>
        <dbReference type="ChEBI" id="CHEBI:15378"/>
        <dbReference type="ChEBI" id="CHEBI:16526"/>
        <dbReference type="ChEBI" id="CHEBI:57287"/>
        <dbReference type="ChEBI" id="CHEBI:57384"/>
        <dbReference type="ChEBI" id="CHEBI:90725"/>
        <dbReference type="ChEBI" id="CHEBI:90736"/>
        <dbReference type="EC" id="2.3.1.199"/>
    </reaction>
</comment>